<evidence type="ECO:0008006" key="3">
    <source>
        <dbReference type="Google" id="ProtNLM"/>
    </source>
</evidence>
<gene>
    <name evidence="1" type="ORF">I6I72_10085</name>
</gene>
<organism evidence="1 2">
    <name type="scientific">Corynebacterium striatum</name>
    <dbReference type="NCBI Taxonomy" id="43770"/>
    <lineage>
        <taxon>Bacteria</taxon>
        <taxon>Bacillati</taxon>
        <taxon>Actinomycetota</taxon>
        <taxon>Actinomycetes</taxon>
        <taxon>Mycobacteriales</taxon>
        <taxon>Corynebacteriaceae</taxon>
        <taxon>Corynebacterium</taxon>
    </lineage>
</organism>
<keyword evidence="2" id="KW-1185">Reference proteome</keyword>
<sequence length="116" mass="12041">MIRAALDHVTGLLADAGIAATTDARNITAPGCFVTVTNIDDLTLDGSGRVTGEILAIVRDLGGDADIDNLSMLLDDVLDAVANSVVAIRDIDTAQQATPPSGGKLPAIRFTYTLYL</sequence>
<dbReference type="GeneID" id="72412343"/>
<dbReference type="RefSeq" id="WP_070420699.1">
    <property type="nucleotide sequence ID" value="NZ_CP068158.1"/>
</dbReference>
<evidence type="ECO:0000313" key="1">
    <source>
        <dbReference type="EMBL" id="QQU76449.1"/>
    </source>
</evidence>
<reference evidence="1 2" key="1">
    <citation type="submission" date="2021-01" db="EMBL/GenBank/DDBJ databases">
        <title>FDA dAtabase for Regulatory Grade micrObial Sequences (FDA-ARGOS): Supporting development and validation of Infectious Disease Dx tests.</title>
        <authorList>
            <person name="Sproer C."/>
            <person name="Gronow S."/>
            <person name="Severitt S."/>
            <person name="Schroder I."/>
            <person name="Tallon L."/>
            <person name="Sadzewicz L."/>
            <person name="Zhao X."/>
            <person name="Boylan J."/>
            <person name="Ott S."/>
            <person name="Bowen H."/>
            <person name="Vavikolanu K."/>
            <person name="Mehta A."/>
            <person name="Aluvathingal J."/>
            <person name="Nadendla S."/>
            <person name="Lowell S."/>
            <person name="Myers T."/>
            <person name="Yan Y."/>
            <person name="Sichtig H."/>
        </authorList>
    </citation>
    <scope>NUCLEOTIDE SEQUENCE [LARGE SCALE GENOMIC DNA]</scope>
    <source>
        <strain evidence="1 2">FDAARGOS_1115</strain>
    </source>
</reference>
<evidence type="ECO:0000313" key="2">
    <source>
        <dbReference type="Proteomes" id="UP000595757"/>
    </source>
</evidence>
<dbReference type="EMBL" id="CP068158">
    <property type="protein sequence ID" value="QQU76449.1"/>
    <property type="molecule type" value="Genomic_DNA"/>
</dbReference>
<accession>A0ABX7DCQ9</accession>
<protein>
    <recommendedName>
        <fullName evidence="3">DUF3168 domain-containing protein</fullName>
    </recommendedName>
</protein>
<dbReference type="Proteomes" id="UP000595757">
    <property type="component" value="Chromosome"/>
</dbReference>
<name>A0ABX7DCQ9_CORST</name>
<proteinExistence type="predicted"/>